<evidence type="ECO:0000313" key="2">
    <source>
        <dbReference type="Proteomes" id="UP000684084"/>
    </source>
</evidence>
<dbReference type="VEuPathDB" id="FungiDB:RhiirFUN_021677"/>
<name>A0A915YVR1_9GLOM</name>
<accession>A0A915YVR1</accession>
<evidence type="ECO:0000313" key="1">
    <source>
        <dbReference type="EMBL" id="CAB5345907.1"/>
    </source>
</evidence>
<protein>
    <submittedName>
        <fullName evidence="1">Uncharacterized protein</fullName>
    </submittedName>
</protein>
<dbReference type="EMBL" id="CAGKOT010000006">
    <property type="protein sequence ID" value="CAB5345907.1"/>
    <property type="molecule type" value="Genomic_DNA"/>
</dbReference>
<organism evidence="1 2">
    <name type="scientific">Rhizophagus irregularis</name>
    <dbReference type="NCBI Taxonomy" id="588596"/>
    <lineage>
        <taxon>Eukaryota</taxon>
        <taxon>Fungi</taxon>
        <taxon>Fungi incertae sedis</taxon>
        <taxon>Mucoromycota</taxon>
        <taxon>Glomeromycotina</taxon>
        <taxon>Glomeromycetes</taxon>
        <taxon>Glomerales</taxon>
        <taxon>Glomeraceae</taxon>
        <taxon>Rhizophagus</taxon>
    </lineage>
</organism>
<dbReference type="Proteomes" id="UP000684084">
    <property type="component" value="Unassembled WGS sequence"/>
</dbReference>
<sequence length="87" mass="9888">MGDITKLARNEVDDLNYHFLQYCKCSVITAKKLKSVASMDINIYINLPHGSHLYENLSRNDRSSFGDTAYGKTVCERGNGHGRHNQR</sequence>
<dbReference type="OrthoDB" id="2474643at2759"/>
<comment type="caution">
    <text evidence="1">The sequence shown here is derived from an EMBL/GenBank/DDBJ whole genome shotgun (WGS) entry which is preliminary data.</text>
</comment>
<reference evidence="1" key="1">
    <citation type="submission" date="2020-05" db="EMBL/GenBank/DDBJ databases">
        <authorList>
            <person name="Rincon C."/>
            <person name="Sanders R I."/>
            <person name="Robbins C."/>
            <person name="Chaturvedi A."/>
        </authorList>
    </citation>
    <scope>NUCLEOTIDE SEQUENCE</scope>
    <source>
        <strain evidence="1">CHB12</strain>
    </source>
</reference>
<proteinExistence type="predicted"/>
<gene>
    <name evidence="1" type="ORF">CHRIB12_LOCUS4114</name>
</gene>
<dbReference type="AlphaFoldDB" id="A0A915YVR1"/>